<dbReference type="STRING" id="690850.Desaf_3032"/>
<organism evidence="14 15">
    <name type="scientific">Desulfocurvibacter africanus subsp. africanus str. Walvis Bay</name>
    <dbReference type="NCBI Taxonomy" id="690850"/>
    <lineage>
        <taxon>Bacteria</taxon>
        <taxon>Pseudomonadati</taxon>
        <taxon>Thermodesulfobacteriota</taxon>
        <taxon>Desulfovibrionia</taxon>
        <taxon>Desulfovibrionales</taxon>
        <taxon>Desulfovibrionaceae</taxon>
        <taxon>Desulfocurvibacter</taxon>
    </lineage>
</organism>
<sequence>MRIDSLEGVCITASSAIWQTEPQDLKDQPWFANQVLQLSCDSKWTPEGLLAALLEIEQCMGRSRGIRFGPRCIDLDLLLFGDRIITSGDLILPHPRMRKRAFVLIPLREVAGNLIFPEGDTLDQALACLRFLTTDNRICQE</sequence>
<evidence type="ECO:0000256" key="10">
    <source>
        <dbReference type="ARBA" id="ARBA00029409"/>
    </source>
</evidence>
<dbReference type="GO" id="GO:0046656">
    <property type="term" value="P:folic acid biosynthetic process"/>
    <property type="evidence" value="ECO:0007669"/>
    <property type="project" value="UniProtKB-KW"/>
</dbReference>
<evidence type="ECO:0000256" key="3">
    <source>
        <dbReference type="ARBA" id="ARBA00013253"/>
    </source>
</evidence>
<evidence type="ECO:0000256" key="11">
    <source>
        <dbReference type="ARBA" id="ARBA00029766"/>
    </source>
</evidence>
<feature type="domain" description="7,8-dihydro-6-hydroxymethylpterin-pyrophosphokinase" evidence="13">
    <location>
        <begin position="67"/>
        <end position="78"/>
    </location>
</feature>
<dbReference type="UniPathway" id="UPA00077">
    <property type="reaction ID" value="UER00155"/>
</dbReference>
<keyword evidence="6" id="KW-0547">Nucleotide-binding</keyword>
<dbReference type="GO" id="GO:0016301">
    <property type="term" value="F:kinase activity"/>
    <property type="evidence" value="ECO:0007669"/>
    <property type="project" value="UniProtKB-KW"/>
</dbReference>
<proteinExistence type="inferred from homology"/>
<evidence type="ECO:0000256" key="1">
    <source>
        <dbReference type="ARBA" id="ARBA00005051"/>
    </source>
</evidence>
<evidence type="ECO:0000256" key="7">
    <source>
        <dbReference type="ARBA" id="ARBA00022777"/>
    </source>
</evidence>
<evidence type="ECO:0000313" key="14">
    <source>
        <dbReference type="EMBL" id="EGJ51331.1"/>
    </source>
</evidence>
<evidence type="ECO:0000256" key="8">
    <source>
        <dbReference type="ARBA" id="ARBA00022840"/>
    </source>
</evidence>
<dbReference type="CDD" id="cd00483">
    <property type="entry name" value="HPPK"/>
    <property type="match status" value="1"/>
</dbReference>
<dbReference type="GO" id="GO:0005524">
    <property type="term" value="F:ATP binding"/>
    <property type="evidence" value="ECO:0007669"/>
    <property type="project" value="UniProtKB-KW"/>
</dbReference>
<dbReference type="PANTHER" id="PTHR43071:SF1">
    <property type="entry name" value="2-AMINO-4-HYDROXY-6-HYDROXYMETHYLDIHYDROPTERIDINE PYROPHOSPHOKINASE"/>
    <property type="match status" value="1"/>
</dbReference>
<dbReference type="EMBL" id="CP003221">
    <property type="protein sequence ID" value="EGJ51331.1"/>
    <property type="molecule type" value="Genomic_DNA"/>
</dbReference>
<keyword evidence="9" id="KW-0289">Folate biosynthesis</keyword>
<dbReference type="EC" id="2.7.6.3" evidence="3"/>
<gene>
    <name evidence="14" type="ORF">Desaf_3032</name>
</gene>
<dbReference type="GO" id="GO:0046654">
    <property type="term" value="P:tetrahydrofolate biosynthetic process"/>
    <property type="evidence" value="ECO:0007669"/>
    <property type="project" value="UniProtKB-UniPathway"/>
</dbReference>
<dbReference type="NCBIfam" id="TIGR01498">
    <property type="entry name" value="folK"/>
    <property type="match status" value="1"/>
</dbReference>
<evidence type="ECO:0000256" key="6">
    <source>
        <dbReference type="ARBA" id="ARBA00022741"/>
    </source>
</evidence>
<dbReference type="Proteomes" id="UP000007844">
    <property type="component" value="Chromosome"/>
</dbReference>
<comment type="similarity">
    <text evidence="2">Belongs to the HPPK family.</text>
</comment>
<keyword evidence="8" id="KW-0067">ATP-binding</keyword>
<accession>F3Z2J8</accession>
<reference evidence="14 15" key="1">
    <citation type="journal article" date="2011" name="J. Bacteriol.">
        <title>Genome sequence of the mercury-methylating and pleomorphic Desulfovibrio africanus Strain Walvis Bay.</title>
        <authorList>
            <person name="Brown S.D."/>
            <person name="Wall J.D."/>
            <person name="Kucken A.M."/>
            <person name="Gilmour C.C."/>
            <person name="Podar M."/>
            <person name="Brandt C.C."/>
            <person name="Teshima H."/>
            <person name="Detter J.C."/>
            <person name="Han C.S."/>
            <person name="Land M.L."/>
            <person name="Lucas S."/>
            <person name="Han J."/>
            <person name="Pennacchio L."/>
            <person name="Nolan M."/>
            <person name="Pitluck S."/>
            <person name="Woyke T."/>
            <person name="Goodwin L."/>
            <person name="Palumbo A.V."/>
            <person name="Elias D.A."/>
        </authorList>
    </citation>
    <scope>NUCLEOTIDE SEQUENCE [LARGE SCALE GENOMIC DNA]</scope>
    <source>
        <strain evidence="14 15">Walvis Bay</strain>
    </source>
</reference>
<keyword evidence="5" id="KW-0808">Transferase</keyword>
<evidence type="ECO:0000256" key="9">
    <source>
        <dbReference type="ARBA" id="ARBA00022909"/>
    </source>
</evidence>
<dbReference type="AlphaFoldDB" id="F3Z2J8"/>
<evidence type="ECO:0000256" key="12">
    <source>
        <dbReference type="ARBA" id="ARBA00033413"/>
    </source>
</evidence>
<name>F3Z2J8_DESAF</name>
<keyword evidence="15" id="KW-1185">Reference proteome</keyword>
<dbReference type="GO" id="GO:0003848">
    <property type="term" value="F:2-amino-4-hydroxy-6-hydroxymethyldihydropteridine diphosphokinase activity"/>
    <property type="evidence" value="ECO:0007669"/>
    <property type="project" value="UniProtKB-EC"/>
</dbReference>
<keyword evidence="7 14" id="KW-0418">Kinase</keyword>
<dbReference type="eggNOG" id="COG0801">
    <property type="taxonomic scope" value="Bacteria"/>
</dbReference>
<comment type="pathway">
    <text evidence="1">Cofactor biosynthesis; tetrahydrofolate biosynthesis; 2-amino-4-hydroxy-6-hydroxymethyl-7,8-dihydropteridine diphosphate from 7,8-dihydroneopterin triphosphate: step 4/4.</text>
</comment>
<evidence type="ECO:0000313" key="15">
    <source>
        <dbReference type="Proteomes" id="UP000007844"/>
    </source>
</evidence>
<evidence type="ECO:0000256" key="5">
    <source>
        <dbReference type="ARBA" id="ARBA00022679"/>
    </source>
</evidence>
<dbReference type="HOGENOM" id="CLU_097916_0_1_7"/>
<evidence type="ECO:0000259" key="13">
    <source>
        <dbReference type="PROSITE" id="PS00794"/>
    </source>
</evidence>
<dbReference type="SUPFAM" id="SSF55083">
    <property type="entry name" value="6-hydroxymethyl-7,8-dihydropterin pyrophosphokinase, HPPK"/>
    <property type="match status" value="1"/>
</dbReference>
<comment type="function">
    <text evidence="10">Catalyzes the transfer of pyrophosphate from adenosine triphosphate (ATP) to 6-hydroxymethyl-7,8-dihydropterin, an enzymatic step in folate biosynthesis pathway.</text>
</comment>
<dbReference type="PROSITE" id="PS00794">
    <property type="entry name" value="HPPK"/>
    <property type="match status" value="1"/>
</dbReference>
<evidence type="ECO:0000256" key="4">
    <source>
        <dbReference type="ARBA" id="ARBA00016218"/>
    </source>
</evidence>
<protein>
    <recommendedName>
        <fullName evidence="4">2-amino-4-hydroxy-6-hydroxymethyldihydropteridine pyrophosphokinase</fullName>
        <ecNumber evidence="3">2.7.6.3</ecNumber>
    </recommendedName>
    <alternativeName>
        <fullName evidence="11">6-hydroxymethyl-7,8-dihydropterin pyrophosphokinase</fullName>
    </alternativeName>
    <alternativeName>
        <fullName evidence="12">7,8-dihydro-6-hydroxymethylpterin-pyrophosphokinase</fullName>
    </alternativeName>
</protein>
<evidence type="ECO:0000256" key="2">
    <source>
        <dbReference type="ARBA" id="ARBA00005810"/>
    </source>
</evidence>
<dbReference type="Gene3D" id="3.30.70.560">
    <property type="entry name" value="7,8-Dihydro-6-hydroxymethylpterin-pyrophosphokinase HPPK"/>
    <property type="match status" value="1"/>
</dbReference>
<dbReference type="PANTHER" id="PTHR43071">
    <property type="entry name" value="2-AMINO-4-HYDROXY-6-HYDROXYMETHYLDIHYDROPTERIDINE PYROPHOSPHOKINASE"/>
    <property type="match status" value="1"/>
</dbReference>
<dbReference type="KEGG" id="daf:Desaf_3032"/>
<dbReference type="Pfam" id="PF01288">
    <property type="entry name" value="HPPK"/>
    <property type="match status" value="1"/>
</dbReference>
<dbReference type="InterPro" id="IPR000550">
    <property type="entry name" value="Hppk"/>
</dbReference>
<dbReference type="InterPro" id="IPR035907">
    <property type="entry name" value="Hppk_sf"/>
</dbReference>